<evidence type="ECO:0000313" key="2">
    <source>
        <dbReference type="EMBL" id="MSU08374.1"/>
    </source>
</evidence>
<dbReference type="Proteomes" id="UP000433181">
    <property type="component" value="Unassembled WGS sequence"/>
</dbReference>
<dbReference type="AlphaFoldDB" id="A0A6I2UFQ6"/>
<protein>
    <submittedName>
        <fullName evidence="2">Uncharacterized protein</fullName>
    </submittedName>
</protein>
<sequence length="720" mass="74474">MPTNVNSAVGPSIQPAGRTAETKTDRIAINKDGSSSSAFAKQTDVKFTTSVDNMSAVLDKIANSRLGTEAVLPKQLQEMINNVVRNAFSLENSLGEGLGSAMASERYSAEQLTILGRIFQQLGNMAEANAVSASQLTGGQAGGSVMAGELTDVLQLMMANIKNIIGESALSGNTGDLELVQLNKLAFQLLNSGNAEGLPEDLARLLQQLSGQLASFGQAGAASGQGNGDTGIMKQLIDVLFPKPLSGNAADTAAGGPVAGNTAPGGPAAGNTAPGGASAGSMAGSNVPQGNAAGGSVMAGSGNAGAAGGASGQVAGENQPLQQNGQGANTAPGVSQNSAAFGGQGTLAANTAQGQAQTAGNNAQLAQQNPASPGGQAAANAAQGQPVANAATGQTAGNNASEMQQNAAGRAGQAADKADNSQGSQQIARNGNGQSFAGAHSRAAELENNPLFRQIFSRYGYTQETGVVKNPVQQAQQSQPQLANNQQTVAAFKDMAQLLLKDSSLTVKDAQLLQDFVNGSQEALSQQDAKQLNLLLRMVQGNIPAAIQQAGQQQGMEGLPKLWAFLQLAELGTLKNIKARDLKNASKEIKTMLSSMKGAVSSEGSYKADGQKSISFVMPLYIGENEQSYPAYVNLYHEPPHEDERGRLRKDTWFRVCVLTENIGAVDIVCQLYEGNNLNLRVRFSDQEAVQAFSEYLPDIRKALYDTSVHLNDLKVGTVN</sequence>
<reference evidence="2 3" key="1">
    <citation type="submission" date="2019-08" db="EMBL/GenBank/DDBJ databases">
        <title>In-depth cultivation of the pig gut microbiome towards novel bacterial diversity and tailored functional studies.</title>
        <authorList>
            <person name="Wylensek D."/>
            <person name="Hitch T.C.A."/>
            <person name="Clavel T."/>
        </authorList>
    </citation>
    <scope>NUCLEOTIDE SEQUENCE [LARGE SCALE GENOMIC DNA]</scope>
    <source>
        <strain evidence="2 3">WCA-693-APC-5D-A</strain>
    </source>
</reference>
<dbReference type="EMBL" id="VUNR01000007">
    <property type="protein sequence ID" value="MSU08374.1"/>
    <property type="molecule type" value="Genomic_DNA"/>
</dbReference>
<name>A0A6I2UFQ6_9FIRM</name>
<proteinExistence type="predicted"/>
<feature type="compositionally biased region" description="Polar residues" evidence="1">
    <location>
        <begin position="319"/>
        <end position="339"/>
    </location>
</feature>
<keyword evidence="3" id="KW-1185">Reference proteome</keyword>
<evidence type="ECO:0000256" key="1">
    <source>
        <dbReference type="SAM" id="MobiDB-lite"/>
    </source>
</evidence>
<feature type="region of interest" description="Disordered" evidence="1">
    <location>
        <begin position="252"/>
        <end position="283"/>
    </location>
</feature>
<dbReference type="RefSeq" id="WP_154406540.1">
    <property type="nucleotide sequence ID" value="NZ_VUNR01000007.1"/>
</dbReference>
<feature type="compositionally biased region" description="Low complexity" evidence="1">
    <location>
        <begin position="253"/>
        <end position="283"/>
    </location>
</feature>
<feature type="compositionally biased region" description="Low complexity" evidence="1">
    <location>
        <begin position="346"/>
        <end position="415"/>
    </location>
</feature>
<feature type="compositionally biased region" description="Polar residues" evidence="1">
    <location>
        <begin position="420"/>
        <end position="435"/>
    </location>
</feature>
<accession>A0A6I2UFQ6</accession>
<feature type="region of interest" description="Disordered" evidence="1">
    <location>
        <begin position="304"/>
        <end position="438"/>
    </location>
</feature>
<comment type="caution">
    <text evidence="2">The sequence shown here is derived from an EMBL/GenBank/DDBJ whole genome shotgun (WGS) entry which is preliminary data.</text>
</comment>
<evidence type="ECO:0000313" key="3">
    <source>
        <dbReference type="Proteomes" id="UP000433181"/>
    </source>
</evidence>
<organism evidence="2 3">
    <name type="scientific">Anaerovibrio slackiae</name>
    <dbReference type="NCBI Taxonomy" id="2652309"/>
    <lineage>
        <taxon>Bacteria</taxon>
        <taxon>Bacillati</taxon>
        <taxon>Bacillota</taxon>
        <taxon>Negativicutes</taxon>
        <taxon>Selenomonadales</taxon>
        <taxon>Selenomonadaceae</taxon>
        <taxon>Anaerovibrio</taxon>
    </lineage>
</organism>
<dbReference type="GeneID" id="96778298"/>
<gene>
    <name evidence="2" type="ORF">FYJ84_05165</name>
</gene>
<feature type="region of interest" description="Disordered" evidence="1">
    <location>
        <begin position="1"/>
        <end position="23"/>
    </location>
</feature>